<feature type="compositionally biased region" description="Polar residues" evidence="1">
    <location>
        <begin position="459"/>
        <end position="480"/>
    </location>
</feature>
<reference evidence="3 4" key="1">
    <citation type="submission" date="2019-08" db="EMBL/GenBank/DDBJ databases">
        <authorList>
            <person name="Dhanesh K."/>
            <person name="Kumar G."/>
            <person name="Sasikala C."/>
            <person name="Venkata Ramana C."/>
        </authorList>
    </citation>
    <scope>NUCLEOTIDE SEQUENCE [LARGE SCALE GENOMIC DNA]</scope>
    <source>
        <strain evidence="3 4">JC645</strain>
    </source>
</reference>
<dbReference type="Gene3D" id="2.30.30.700">
    <property type="entry name" value="SLA1 homology domain 1"/>
    <property type="match status" value="1"/>
</dbReference>
<dbReference type="Pfam" id="PF14080">
    <property type="entry name" value="DUF4261"/>
    <property type="match status" value="1"/>
</dbReference>
<name>A0A5M6DLL0_9BACT</name>
<organism evidence="3 4">
    <name type="scientific">Roseiconus nitratireducens</name>
    <dbReference type="NCBI Taxonomy" id="2605748"/>
    <lineage>
        <taxon>Bacteria</taxon>
        <taxon>Pseudomonadati</taxon>
        <taxon>Planctomycetota</taxon>
        <taxon>Planctomycetia</taxon>
        <taxon>Pirellulales</taxon>
        <taxon>Pirellulaceae</taxon>
        <taxon>Roseiconus</taxon>
    </lineage>
</organism>
<dbReference type="InterPro" id="IPR025357">
    <property type="entry name" value="DUF4261"/>
</dbReference>
<evidence type="ECO:0000256" key="1">
    <source>
        <dbReference type="SAM" id="MobiDB-lite"/>
    </source>
</evidence>
<evidence type="ECO:0000313" key="3">
    <source>
        <dbReference type="EMBL" id="KAA5547119.1"/>
    </source>
</evidence>
<comment type="caution">
    <text evidence="3">The sequence shown here is derived from an EMBL/GenBank/DDBJ whole genome shotgun (WGS) entry which is preliminary data.</text>
</comment>
<protein>
    <submittedName>
        <fullName evidence="3">DUF4261 domain-containing protein</fullName>
    </submittedName>
</protein>
<dbReference type="InterPro" id="IPR016197">
    <property type="entry name" value="Chromo-like_dom_sf"/>
</dbReference>
<dbReference type="SUPFAM" id="SSF54160">
    <property type="entry name" value="Chromo domain-like"/>
    <property type="match status" value="1"/>
</dbReference>
<dbReference type="Proteomes" id="UP000324479">
    <property type="component" value="Unassembled WGS sequence"/>
</dbReference>
<proteinExistence type="predicted"/>
<dbReference type="EMBL" id="VWOX01000001">
    <property type="protein sequence ID" value="KAA5547119.1"/>
    <property type="molecule type" value="Genomic_DNA"/>
</dbReference>
<gene>
    <name evidence="3" type="ORF">FYK55_01495</name>
</gene>
<accession>A0A5M6DLL0</accession>
<sequence>MRVVIIADSGFSGILTARPPSKSASTRTGRDAVWAFPSMSRRPELGSILSESRAKLAGLRGLRSPDFVQQIRCRLEWARIVGGCDPPPDPTRPRKSRHTSQSHWFLSAKGKPTMMVCMVLFSDEPEFDRDKWQECVSGKLPGGIQVDQITDKENICQIDLIGKEGDPKPGSFFVSRMPAFPADDDEPGTLLWPDAAEEIPSNQSHWIIPTAESELSPVQEALLLTRIVDAILRSHPTAVGVLWNRHGLKISSENFRGIVDSLDPGAIPSSLWIGIEIVPGQDQDAATSAFTTGMDAFDLMEVEAVGAPEPPEELFLRIDSVCQYLLENGPVLRHGDTLGETEHERIRVLHANSAFGREGKVIQLKYGGEEPGAVSPPDDGSPLKAILALVGMLLAAGLLVFGIVKGIGVLVAGGQDDLQAAASAPFQRRLAEPAAAPPPVQPDADAPQTPAPSPADRQPTVNSNTMASNTNQPDEPSSTEVAPEQPPAADDASEDSADPSADPKTATPEPEIRSPQPEQETAADASSEESLQERIDDPQQSNTNGDPTRFWRNRNGAVLHRAEIIAVKRVDDITLVRLLEARGEFVEVPYLELSNEDQEYAKRWYKDQAAKDATAGSEDATMPEVGDKVRVKWGSRWWDGEIIEIDGDRFKFSYEGWSSQWDEWKKADQLRWPDDTPVVGETPDPQSP</sequence>
<evidence type="ECO:0000259" key="2">
    <source>
        <dbReference type="Pfam" id="PF14080"/>
    </source>
</evidence>
<dbReference type="AlphaFoldDB" id="A0A5M6DLL0"/>
<feature type="domain" description="DUF4261" evidence="2">
    <location>
        <begin position="291"/>
        <end position="363"/>
    </location>
</feature>
<dbReference type="Gene3D" id="2.30.30.140">
    <property type="match status" value="1"/>
</dbReference>
<keyword evidence="4" id="KW-1185">Reference proteome</keyword>
<evidence type="ECO:0000313" key="4">
    <source>
        <dbReference type="Proteomes" id="UP000324479"/>
    </source>
</evidence>
<feature type="region of interest" description="Disordered" evidence="1">
    <location>
        <begin position="84"/>
        <end position="103"/>
    </location>
</feature>
<feature type="region of interest" description="Disordered" evidence="1">
    <location>
        <begin position="431"/>
        <end position="550"/>
    </location>
</feature>